<dbReference type="Gene3D" id="3.40.50.300">
    <property type="entry name" value="P-loop containing nucleotide triphosphate hydrolases"/>
    <property type="match status" value="1"/>
</dbReference>
<evidence type="ECO:0000256" key="1">
    <source>
        <dbReference type="ARBA" id="ARBA00022614"/>
    </source>
</evidence>
<dbReference type="Gene3D" id="3.40.50.10140">
    <property type="entry name" value="Toll/interleukin-1 receptor homology (TIR) domain"/>
    <property type="match status" value="1"/>
</dbReference>
<feature type="compositionally biased region" description="Low complexity" evidence="4">
    <location>
        <begin position="21"/>
        <end position="30"/>
    </location>
</feature>
<dbReference type="PRINTS" id="PR00364">
    <property type="entry name" value="DISEASERSIST"/>
</dbReference>
<dbReference type="InterPro" id="IPR035897">
    <property type="entry name" value="Toll_tir_struct_dom_sf"/>
</dbReference>
<dbReference type="SMART" id="SM00255">
    <property type="entry name" value="TIR"/>
    <property type="match status" value="1"/>
</dbReference>
<evidence type="ECO:0000256" key="3">
    <source>
        <dbReference type="ARBA" id="ARBA00022821"/>
    </source>
</evidence>
<dbReference type="InterPro" id="IPR002182">
    <property type="entry name" value="NB-ARC"/>
</dbReference>
<dbReference type="SUPFAM" id="SSF52540">
    <property type="entry name" value="P-loop containing nucleoside triphosphate hydrolases"/>
    <property type="match status" value="1"/>
</dbReference>
<dbReference type="AlphaFoldDB" id="A0ABC8J6D3"/>
<dbReference type="Pfam" id="PF07725">
    <property type="entry name" value="LRR_3"/>
    <property type="match status" value="1"/>
</dbReference>
<evidence type="ECO:0000256" key="4">
    <source>
        <dbReference type="SAM" id="MobiDB-lite"/>
    </source>
</evidence>
<dbReference type="Proteomes" id="UP001642260">
    <property type="component" value="Unassembled WGS sequence"/>
</dbReference>
<dbReference type="InterPro" id="IPR036390">
    <property type="entry name" value="WH_DNA-bd_sf"/>
</dbReference>
<dbReference type="GO" id="GO:0006952">
    <property type="term" value="P:defense response"/>
    <property type="evidence" value="ECO:0007669"/>
    <property type="project" value="UniProtKB-KW"/>
</dbReference>
<dbReference type="Pfam" id="PF04852">
    <property type="entry name" value="ALOG_dom"/>
    <property type="match status" value="1"/>
</dbReference>
<keyword evidence="3" id="KW-0611">Plant defense</keyword>
<dbReference type="SUPFAM" id="SSF52058">
    <property type="entry name" value="L domain-like"/>
    <property type="match status" value="1"/>
</dbReference>
<dbReference type="Pfam" id="PF23282">
    <property type="entry name" value="WHD_ROQ1"/>
    <property type="match status" value="1"/>
</dbReference>
<evidence type="ECO:0000259" key="6">
    <source>
        <dbReference type="PROSITE" id="PS51697"/>
    </source>
</evidence>
<dbReference type="SUPFAM" id="SSF46785">
    <property type="entry name" value="Winged helix' DNA-binding domain"/>
    <property type="match status" value="1"/>
</dbReference>
<dbReference type="Pfam" id="PF01582">
    <property type="entry name" value="TIR"/>
    <property type="match status" value="1"/>
</dbReference>
<dbReference type="PROSITE" id="PS51697">
    <property type="entry name" value="ALOG"/>
    <property type="match status" value="1"/>
</dbReference>
<dbReference type="InterPro" id="IPR000157">
    <property type="entry name" value="TIR_dom"/>
</dbReference>
<sequence length="1158" mass="129978">MDMVPQLMEGSSAYAGTTNISSSSSSGATPTQPPSSSPPSANSSRYENQKRRDWNTFLQYLRNQRPPVSLSRCSGADVLEFLRYLDQFGKTKVHTTVCHFYGHPNPPLPCPCPLRQAWGSLDALIGRLRTAFEENGGQPETNPFGARDVRLYLREVRDMQSKARGVSYEKKKKKPKRPTLPPLSASFSSSSAVASHQQLQMLPGTSVSKSERVSKGTSSKGLLHTVYIYCAETLQYSFASHLSEDFHRKGIDASVNCNESLDVIKGASAFVVVLSNDYLSSPSCLDKLVRVLQCRRKHVQLVVPVFHGISPSDAVVQEQESDDRIRDWTSALQELRKLPGIHSREESSDCELVEEIVKCVYEKLFPMQQIGINSRLVEIKQLLCKQPWGIRRIGIWGMPGIGKTTLAKAFFDQVSGGYEASCFITHFDKAFHEKGLYRLWDEHFGKILKDTRPNLPGGNISKKRTLVVLDDVQNPLVAESFLEGFHWFGPGSLIIITSRDKRVFRLCQISHVYEVRSLNKNEALRLFSQCAFGKDIEEENLSERQKEMLDYANGNPLALSFYGGKLKGKNLSEVKTTFRNFKLQNPNMFHDLLMSSYETLDDNEKEIFLDIACFFKGEDVDNVKQLLEGCGLFPHVGIDVLVEKCLVTISENRVEMHKIIQNFGREINNRETIGIPRSRRLWKPCCIKFLLEDEKPEAYRHHPNAICKGTLVSEDIKAICLDTANMLFDVKPCAFQNMLNLRFLKIHCCNYESNSGFIVPQGLLLPCGLRLLHWENYPLQTLPQEFDPGHLVELNMPYSKLQKLWRGTKNLEMLKMVRLCHSKKLTEIDDISRAPYVELIDLQGCTKLQRFPATDQLQHLRVVNLSGCTAIKSFPEFSPNIEELNLHGTAIRKLQISIGKNATKLKTLYLTECASLVELPSSISNATNLKSLYLTKCSSLVQLPSSIGNASNLEILDLSFCSRLMELPASIGNATNLEILNLEYCSSLVKLPYSFGNATNLKKLCLRGCSGLVKLPFSIGNAINLQELNLEYCSSLVKLPSSLRNATHLKKLYLTGCSSLDELPSSIRNSTSLISIDLNDDNSPPIVTVSDNLGSRCIEVRGAKGGNFYVLEGEQKDEHSVSLIFRLVNENGREMITSCFSFNQSNDSAYKVSSKEVN</sequence>
<reference evidence="7 8" key="1">
    <citation type="submission" date="2022-03" db="EMBL/GenBank/DDBJ databases">
        <authorList>
            <person name="Macdonald S."/>
            <person name="Ahmed S."/>
            <person name="Newling K."/>
        </authorList>
    </citation>
    <scope>NUCLEOTIDE SEQUENCE [LARGE SCALE GENOMIC DNA]</scope>
</reference>
<evidence type="ECO:0000313" key="7">
    <source>
        <dbReference type="EMBL" id="CAH8314770.1"/>
    </source>
</evidence>
<feature type="domain" description="TIR" evidence="5">
    <location>
        <begin position="221"/>
        <end position="364"/>
    </location>
</feature>
<dbReference type="PANTHER" id="PTHR11017:SF518">
    <property type="entry name" value="DISEASE RESISTANCE PROTEIN (TIR-NBS-LRR CLASS)-RELATED"/>
    <property type="match status" value="1"/>
</dbReference>
<dbReference type="PANTHER" id="PTHR11017">
    <property type="entry name" value="LEUCINE-RICH REPEAT-CONTAINING PROTEIN"/>
    <property type="match status" value="1"/>
</dbReference>
<name>A0ABC8J6D3_ERUVS</name>
<evidence type="ECO:0000313" key="8">
    <source>
        <dbReference type="Proteomes" id="UP001642260"/>
    </source>
</evidence>
<proteinExistence type="predicted"/>
<keyword evidence="2" id="KW-0677">Repeat</keyword>
<dbReference type="InterPro" id="IPR042197">
    <property type="entry name" value="Apaf_helical"/>
</dbReference>
<dbReference type="Gene3D" id="1.10.8.430">
    <property type="entry name" value="Helical domain of apoptotic protease-activating factors"/>
    <property type="match status" value="1"/>
</dbReference>
<dbReference type="Pfam" id="PF00931">
    <property type="entry name" value="NB-ARC"/>
    <property type="match status" value="1"/>
</dbReference>
<gene>
    <name evidence="7" type="ORF">ERUC_LOCUS7239</name>
</gene>
<dbReference type="InterPro" id="IPR011713">
    <property type="entry name" value="Leu-rich_rpt_3"/>
</dbReference>
<evidence type="ECO:0000259" key="5">
    <source>
        <dbReference type="PROSITE" id="PS50104"/>
    </source>
</evidence>
<dbReference type="InterPro" id="IPR006936">
    <property type="entry name" value="ALOG_dom"/>
</dbReference>
<accession>A0ABC8J6D3</accession>
<dbReference type="InterPro" id="IPR027417">
    <property type="entry name" value="P-loop_NTPase"/>
</dbReference>
<dbReference type="InterPro" id="IPR044974">
    <property type="entry name" value="Disease_R_plants"/>
</dbReference>
<feature type="domain" description="ALOG" evidence="6">
    <location>
        <begin position="45"/>
        <end position="172"/>
    </location>
</feature>
<evidence type="ECO:0000256" key="2">
    <source>
        <dbReference type="ARBA" id="ARBA00022737"/>
    </source>
</evidence>
<comment type="caution">
    <text evidence="7">The sequence shown here is derived from an EMBL/GenBank/DDBJ whole genome shotgun (WGS) entry which is preliminary data.</text>
</comment>
<keyword evidence="8" id="KW-1185">Reference proteome</keyword>
<dbReference type="SUPFAM" id="SSF52200">
    <property type="entry name" value="Toll/Interleukin receptor TIR domain"/>
    <property type="match status" value="1"/>
</dbReference>
<dbReference type="InterPro" id="IPR032675">
    <property type="entry name" value="LRR_dom_sf"/>
</dbReference>
<dbReference type="InterPro" id="IPR058192">
    <property type="entry name" value="WHD_ROQ1-like"/>
</dbReference>
<organism evidence="7 8">
    <name type="scientific">Eruca vesicaria subsp. sativa</name>
    <name type="common">Garden rocket</name>
    <name type="synonym">Eruca sativa</name>
    <dbReference type="NCBI Taxonomy" id="29727"/>
    <lineage>
        <taxon>Eukaryota</taxon>
        <taxon>Viridiplantae</taxon>
        <taxon>Streptophyta</taxon>
        <taxon>Embryophyta</taxon>
        <taxon>Tracheophyta</taxon>
        <taxon>Spermatophyta</taxon>
        <taxon>Magnoliopsida</taxon>
        <taxon>eudicotyledons</taxon>
        <taxon>Gunneridae</taxon>
        <taxon>Pentapetalae</taxon>
        <taxon>rosids</taxon>
        <taxon>malvids</taxon>
        <taxon>Brassicales</taxon>
        <taxon>Brassicaceae</taxon>
        <taxon>Brassiceae</taxon>
        <taxon>Eruca</taxon>
    </lineage>
</organism>
<protein>
    <submittedName>
        <fullName evidence="7">Uncharacterized protein</fullName>
    </submittedName>
</protein>
<dbReference type="PROSITE" id="PS50104">
    <property type="entry name" value="TIR"/>
    <property type="match status" value="1"/>
</dbReference>
<dbReference type="EMBL" id="CAKOAT010081821">
    <property type="protein sequence ID" value="CAH8314770.1"/>
    <property type="molecule type" value="Genomic_DNA"/>
</dbReference>
<feature type="region of interest" description="Disordered" evidence="4">
    <location>
        <begin position="1"/>
        <end position="48"/>
    </location>
</feature>
<dbReference type="Gene3D" id="3.80.10.10">
    <property type="entry name" value="Ribonuclease Inhibitor"/>
    <property type="match status" value="3"/>
</dbReference>
<keyword evidence="1" id="KW-0433">Leucine-rich repeat</keyword>
<feature type="region of interest" description="Disordered" evidence="4">
    <location>
        <begin position="163"/>
        <end position="187"/>
    </location>
</feature>